<evidence type="ECO:0000256" key="2">
    <source>
        <dbReference type="ARBA" id="ARBA00022741"/>
    </source>
</evidence>
<dbReference type="STRING" id="380248.SAMN05216251_110221"/>
<dbReference type="NCBIfam" id="NF010041">
    <property type="entry name" value="PRK13517.1-1"/>
    <property type="match status" value="1"/>
</dbReference>
<dbReference type="InterPro" id="IPR011793">
    <property type="entry name" value="YbdK"/>
</dbReference>
<dbReference type="Gene3D" id="3.30.590.20">
    <property type="match status" value="1"/>
</dbReference>
<evidence type="ECO:0000256" key="1">
    <source>
        <dbReference type="ARBA" id="ARBA00022598"/>
    </source>
</evidence>
<comment type="similarity">
    <text evidence="5">Belongs to the glutamate--cysteine ligase type 2 family. YbdK subfamily.</text>
</comment>
<dbReference type="PANTHER" id="PTHR36510">
    <property type="entry name" value="GLUTAMATE--CYSTEINE LIGASE 2-RELATED"/>
    <property type="match status" value="1"/>
</dbReference>
<dbReference type="OrthoDB" id="9803842at2"/>
<accession>A0A1I2H9M0</accession>
<dbReference type="AlphaFoldDB" id="A0A1I2H9M0"/>
<keyword evidence="2 5" id="KW-0547">Nucleotide-binding</keyword>
<dbReference type="SUPFAM" id="SSF55931">
    <property type="entry name" value="Glutamine synthetase/guanido kinase"/>
    <property type="match status" value="1"/>
</dbReference>
<dbReference type="RefSeq" id="WP_093714791.1">
    <property type="nucleotide sequence ID" value="NZ_FONG01000010.1"/>
</dbReference>
<dbReference type="HAMAP" id="MF_01609">
    <property type="entry name" value="Glu_cys_ligase_2"/>
    <property type="match status" value="1"/>
</dbReference>
<evidence type="ECO:0000256" key="5">
    <source>
        <dbReference type="HAMAP-Rule" id="MF_01609"/>
    </source>
</evidence>
<dbReference type="Proteomes" id="UP000199323">
    <property type="component" value="Unassembled WGS sequence"/>
</dbReference>
<evidence type="ECO:0000256" key="3">
    <source>
        <dbReference type="ARBA" id="ARBA00022840"/>
    </source>
</evidence>
<dbReference type="EMBL" id="FONG01000010">
    <property type="protein sequence ID" value="SFF26925.1"/>
    <property type="molecule type" value="Genomic_DNA"/>
</dbReference>
<name>A0A1I2H9M0_9ACTN</name>
<dbReference type="GO" id="GO:0004357">
    <property type="term" value="F:glutamate-cysteine ligase activity"/>
    <property type="evidence" value="ECO:0007669"/>
    <property type="project" value="UniProtKB-EC"/>
</dbReference>
<dbReference type="NCBIfam" id="TIGR02050">
    <property type="entry name" value="gshA_cyan_rel"/>
    <property type="match status" value="1"/>
</dbReference>
<evidence type="ECO:0000256" key="4">
    <source>
        <dbReference type="ARBA" id="ARBA00048819"/>
    </source>
</evidence>
<dbReference type="Pfam" id="PF04107">
    <property type="entry name" value="GCS2"/>
    <property type="match status" value="1"/>
</dbReference>
<dbReference type="GO" id="GO:0005524">
    <property type="term" value="F:ATP binding"/>
    <property type="evidence" value="ECO:0007669"/>
    <property type="project" value="UniProtKB-KW"/>
</dbReference>
<keyword evidence="1 5" id="KW-0436">Ligase</keyword>
<reference evidence="6 7" key="1">
    <citation type="submission" date="2016-10" db="EMBL/GenBank/DDBJ databases">
        <authorList>
            <person name="de Groot N.N."/>
        </authorList>
    </citation>
    <scope>NUCLEOTIDE SEQUENCE [LARGE SCALE GENOMIC DNA]</scope>
    <source>
        <strain evidence="6 7">CGMCC 4.3510</strain>
    </source>
</reference>
<dbReference type="GO" id="GO:0042398">
    <property type="term" value="P:modified amino acid biosynthetic process"/>
    <property type="evidence" value="ECO:0007669"/>
    <property type="project" value="InterPro"/>
</dbReference>
<dbReference type="EC" id="6.3.2.2" evidence="5"/>
<dbReference type="InterPro" id="IPR050141">
    <property type="entry name" value="GCL_type2/YbdK_subfam"/>
</dbReference>
<sequence>MVTLGVEEEYLLLDDGTGLPAARASRVRAAADREAGLAEGEVDNELLQAQVEVATPVCEDLAEVAAHLTRFRRAVSAAARRTGCRVVATGAAPVADREPVPVPVTEKPRYHAMRAQAAHLVDEQLINGMHIHVAIPDRSAGAAALGRLRPWLPALVALGANSPFWDGLDTGFASWRTVVFGRWPVSGVPPYARDAADYDATLERLLATGVMREPHQAYWHARLSDRYPTLEVRAPDVQLDVPDAVTIAGLTRALVITALREADTGTPPLIPPHEIVRAAGWHAARHGLGGDLVDPVSGEPAPAGAVVAALLAYVGPALDEAGDADRVTSGVRRILAEGTGAVRQRHALADAGFAGLLELVAADPATADVGAPATADAGTVSRPA</sequence>
<evidence type="ECO:0000313" key="6">
    <source>
        <dbReference type="EMBL" id="SFF26925.1"/>
    </source>
</evidence>
<comment type="function">
    <text evidence="5">ATP-dependent carboxylate-amine ligase which exhibits weak glutamate--cysteine ligase activity.</text>
</comment>
<protein>
    <recommendedName>
        <fullName evidence="5">Putative glutamate--cysteine ligase 2</fullName>
        <ecNumber evidence="5">6.3.2.2</ecNumber>
    </recommendedName>
    <alternativeName>
        <fullName evidence="5">Gamma-glutamylcysteine synthetase 2</fullName>
        <shortName evidence="5">GCS 2</shortName>
        <shortName evidence="5">Gamma-GCS 2</shortName>
    </alternativeName>
</protein>
<gene>
    <name evidence="6" type="ORF">SAMN05216251_110221</name>
</gene>
<dbReference type="InterPro" id="IPR014746">
    <property type="entry name" value="Gln_synth/guanido_kin_cat_dom"/>
</dbReference>
<keyword evidence="3 5" id="KW-0067">ATP-binding</keyword>
<dbReference type="PANTHER" id="PTHR36510:SF1">
    <property type="entry name" value="GLUTAMATE--CYSTEINE LIGASE 2-RELATED"/>
    <property type="match status" value="1"/>
</dbReference>
<keyword evidence="7" id="KW-1185">Reference proteome</keyword>
<evidence type="ECO:0000313" key="7">
    <source>
        <dbReference type="Proteomes" id="UP000199323"/>
    </source>
</evidence>
<comment type="catalytic activity">
    <reaction evidence="4 5">
        <text>L-cysteine + L-glutamate + ATP = gamma-L-glutamyl-L-cysteine + ADP + phosphate + H(+)</text>
        <dbReference type="Rhea" id="RHEA:13285"/>
        <dbReference type="ChEBI" id="CHEBI:15378"/>
        <dbReference type="ChEBI" id="CHEBI:29985"/>
        <dbReference type="ChEBI" id="CHEBI:30616"/>
        <dbReference type="ChEBI" id="CHEBI:35235"/>
        <dbReference type="ChEBI" id="CHEBI:43474"/>
        <dbReference type="ChEBI" id="CHEBI:58173"/>
        <dbReference type="ChEBI" id="CHEBI:456216"/>
        <dbReference type="EC" id="6.3.2.2"/>
    </reaction>
</comment>
<proteinExistence type="inferred from homology"/>
<dbReference type="InterPro" id="IPR006336">
    <property type="entry name" value="GCS2"/>
</dbReference>
<organism evidence="6 7">
    <name type="scientific">Actinacidiphila alni</name>
    <dbReference type="NCBI Taxonomy" id="380248"/>
    <lineage>
        <taxon>Bacteria</taxon>
        <taxon>Bacillati</taxon>
        <taxon>Actinomycetota</taxon>
        <taxon>Actinomycetes</taxon>
        <taxon>Kitasatosporales</taxon>
        <taxon>Streptomycetaceae</taxon>
        <taxon>Actinacidiphila</taxon>
    </lineage>
</organism>